<dbReference type="GO" id="GO:0005739">
    <property type="term" value="C:mitochondrion"/>
    <property type="evidence" value="ECO:0007669"/>
    <property type="project" value="TreeGrafter"/>
</dbReference>
<reference evidence="3" key="1">
    <citation type="submission" date="2015-10" db="EMBL/GenBank/DDBJ databases">
        <authorList>
            <person name="Regsiter A."/>
            <person name="william w."/>
        </authorList>
    </citation>
    <scope>NUCLEOTIDE SEQUENCE</scope>
    <source>
        <strain evidence="3">Montdore</strain>
    </source>
</reference>
<feature type="region of interest" description="Disordered" evidence="1">
    <location>
        <begin position="203"/>
        <end position="254"/>
    </location>
</feature>
<dbReference type="AlphaFoldDB" id="A0A292PLZ6"/>
<dbReference type="SUPFAM" id="SSF53098">
    <property type="entry name" value="Ribonuclease H-like"/>
    <property type="match status" value="1"/>
</dbReference>
<keyword evidence="4" id="KW-1185">Reference proteome</keyword>
<dbReference type="EMBL" id="LN891145">
    <property type="protein sequence ID" value="CUS08154.1"/>
    <property type="molecule type" value="Genomic_DNA"/>
</dbReference>
<dbReference type="GO" id="GO:0070336">
    <property type="term" value="F:flap-structured DNA binding"/>
    <property type="evidence" value="ECO:0007669"/>
    <property type="project" value="TreeGrafter"/>
</dbReference>
<dbReference type="GO" id="GO:0000403">
    <property type="term" value="F:Y-form DNA binding"/>
    <property type="evidence" value="ECO:0007669"/>
    <property type="project" value="TreeGrafter"/>
</dbReference>
<protein>
    <recommendedName>
        <fullName evidence="2">SAP domain-containing protein</fullName>
    </recommendedName>
</protein>
<dbReference type="PROSITE" id="PS50800">
    <property type="entry name" value="SAP"/>
    <property type="match status" value="1"/>
</dbReference>
<evidence type="ECO:0000256" key="1">
    <source>
        <dbReference type="SAM" id="MobiDB-lite"/>
    </source>
</evidence>
<feature type="region of interest" description="Disordered" evidence="1">
    <location>
        <begin position="95"/>
        <end position="143"/>
    </location>
</feature>
<evidence type="ECO:0000259" key="2">
    <source>
        <dbReference type="PROSITE" id="PS50800"/>
    </source>
</evidence>
<dbReference type="InterPro" id="IPR015242">
    <property type="entry name" value="Ydc2_cat"/>
</dbReference>
<dbReference type="Gene3D" id="3.30.420.10">
    <property type="entry name" value="Ribonuclease H-like superfamily/Ribonuclease H"/>
    <property type="match status" value="1"/>
</dbReference>
<organism evidence="3 4">
    <name type="scientific">Tuber aestivum</name>
    <name type="common">summer truffle</name>
    <dbReference type="NCBI Taxonomy" id="59557"/>
    <lineage>
        <taxon>Eukaryota</taxon>
        <taxon>Fungi</taxon>
        <taxon>Dikarya</taxon>
        <taxon>Ascomycota</taxon>
        <taxon>Pezizomycotina</taxon>
        <taxon>Pezizomycetes</taxon>
        <taxon>Pezizales</taxon>
        <taxon>Tuberaceae</taxon>
        <taxon>Tuber</taxon>
    </lineage>
</organism>
<accession>A0A292PLZ6</accession>
<evidence type="ECO:0000313" key="3">
    <source>
        <dbReference type="EMBL" id="CUS08154.1"/>
    </source>
</evidence>
<name>A0A292PLZ6_9PEZI</name>
<dbReference type="PANTHER" id="PTHR28072:SF1">
    <property type="entry name" value="CRUCIFORM CUTTING ENDONUCLEASE 1, MITOCHONDRIAL-RELATED"/>
    <property type="match status" value="1"/>
</dbReference>
<evidence type="ECO:0000313" key="4">
    <source>
        <dbReference type="Proteomes" id="UP001412239"/>
    </source>
</evidence>
<feature type="domain" description="SAP" evidence="2">
    <location>
        <begin position="9"/>
        <end position="43"/>
    </location>
</feature>
<dbReference type="InterPro" id="IPR003034">
    <property type="entry name" value="SAP_dom"/>
</dbReference>
<gene>
    <name evidence="3" type="ORF">GSTUAT00007736001</name>
</gene>
<dbReference type="InterPro" id="IPR039197">
    <property type="entry name" value="Mrs1/Cce1"/>
</dbReference>
<dbReference type="Proteomes" id="UP001412239">
    <property type="component" value="Unassembled WGS sequence"/>
</dbReference>
<dbReference type="GO" id="GO:0004520">
    <property type="term" value="F:DNA endonuclease activity"/>
    <property type="evidence" value="ECO:0007669"/>
    <property type="project" value="TreeGrafter"/>
</dbReference>
<dbReference type="Pfam" id="PF09159">
    <property type="entry name" value="Ydc2-catalyt"/>
    <property type="match status" value="2"/>
</dbReference>
<dbReference type="InterPro" id="IPR012337">
    <property type="entry name" value="RNaseH-like_sf"/>
</dbReference>
<proteinExistence type="predicted"/>
<feature type="compositionally biased region" description="Acidic residues" evidence="1">
    <location>
        <begin position="113"/>
        <end position="128"/>
    </location>
</feature>
<dbReference type="InterPro" id="IPR036397">
    <property type="entry name" value="RNaseH_sf"/>
</dbReference>
<sequence length="484" mass="54078">MAVPSKSSLLSLKTPQLKFLLRSLGLEMGGTKEQMASRITSHKAAPLASPRRVVSIDMGIRNLAFCFIELPSPWKKLARPKVLAWERICIPPTETGKTPPGMEIWNNTKVPADGEEDEVSAEEEEDDEKREKKKKVVAKPEARRTKMSQFVEELKGLIPGLSPEVQARKRKKSQATGTSVGMGQVATYSNWGQTLTERLKMTGKAGSMESTQERLGSNRRFGEGSTAMEEQPDLESASATTKPSSSISVKKRKPQDLDELRQILAETLAERDANPPSKPIKESFEPAIFAVHSNNFCRSIIQRFPPLDAILIEQQRIKSGAGIAMVEWIFHVNRFEGMIHATLRCLRDQKKTSATVESISPARVMDYWIDEDIKVMSRVRRRTASGEMAYVERKVSGPSGTKMKKIALVSEWIEKGVMFDVAEGLKDIADHFMPPSAGIKKKVVKLDDLADCLLQGLAWAEWQENRRKLAEGTLLDELEMSTEK</sequence>
<dbReference type="GO" id="GO:0000402">
    <property type="term" value="F:crossed form four-way junction DNA binding"/>
    <property type="evidence" value="ECO:0007669"/>
    <property type="project" value="TreeGrafter"/>
</dbReference>
<feature type="compositionally biased region" description="Polar residues" evidence="1">
    <location>
        <begin position="237"/>
        <end position="248"/>
    </location>
</feature>
<dbReference type="PANTHER" id="PTHR28072">
    <property type="entry name" value="CRUCIFORM CUTTING ENDONUCLEASE 1, MITOCHONDRIAL-RELATED"/>
    <property type="match status" value="1"/>
</dbReference>